<dbReference type="EMBL" id="BK016237">
    <property type="protein sequence ID" value="DAG04084.1"/>
    <property type="molecule type" value="Genomic_DNA"/>
</dbReference>
<dbReference type="InterPro" id="IPR016913">
    <property type="entry name" value="UCP029215"/>
</dbReference>
<organism evidence="1">
    <name type="scientific">Myoviridae sp. ctbEa13</name>
    <dbReference type="NCBI Taxonomy" id="2825136"/>
    <lineage>
        <taxon>Viruses</taxon>
        <taxon>Duplodnaviria</taxon>
        <taxon>Heunggongvirae</taxon>
        <taxon>Uroviricota</taxon>
        <taxon>Caudoviricetes</taxon>
    </lineage>
</organism>
<name>A0A8S5VBI0_9CAUD</name>
<proteinExistence type="predicted"/>
<accession>A0A8S5VBI0</accession>
<sequence length="384" mass="43862">MRILVSEKLSENRFKTPEGYLICTNAILARTGKQTYLRREVFGDSCNDGDNEVEVDRTAEEVFAPETLASFENKPLCVEHPDEDVNADNHNLLSVGYVRDVKKDVVDGNEVMTATLVITDKYGIDEVESGRKTDLSCGYDCDIIDDEHPQQRHIRGNHVAICERGRAGIARIVDSVKDAQHHFEICYINYDKYCVVVEAKSTDDAIAKFRRKYGMYHIVHVKQIDSTKNMEDNMKKYAEDKHGRTFTLEEIEGGKVKATNMGGREKIFSGWKEAEEEFRSKGITILDSFYDMVEDSVKDEDRLWKVYLTGGIDANNIMYVKADTEAKAKKIAERNTDEEIIKIREYGDTPLTKSHKESILKNPNRYFDSGKKIEKIAKIVSKLK</sequence>
<reference evidence="1" key="1">
    <citation type="journal article" date="2021" name="Proc. Natl. Acad. Sci. U.S.A.">
        <title>A Catalog of Tens of Thousands of Viruses from Human Metagenomes Reveals Hidden Associations with Chronic Diseases.</title>
        <authorList>
            <person name="Tisza M.J."/>
            <person name="Buck C.B."/>
        </authorList>
    </citation>
    <scope>NUCLEOTIDE SEQUENCE</scope>
    <source>
        <strain evidence="1">CtbEa13</strain>
    </source>
</reference>
<dbReference type="Pfam" id="PF09979">
    <property type="entry name" value="DUF2213"/>
    <property type="match status" value="1"/>
</dbReference>
<protein>
    <submittedName>
        <fullName evidence="1">Uncharacterized protein</fullName>
    </submittedName>
</protein>
<evidence type="ECO:0000313" key="1">
    <source>
        <dbReference type="EMBL" id="DAG04084.1"/>
    </source>
</evidence>